<accession>A0A9P9A8Z6</accession>
<evidence type="ECO:0000313" key="2">
    <source>
        <dbReference type="Proteomes" id="UP000770015"/>
    </source>
</evidence>
<proteinExistence type="predicted"/>
<dbReference type="AlphaFoldDB" id="A0A9P9A8Z6"/>
<gene>
    <name evidence="1" type="ORF">F5X68DRAFT_261263</name>
</gene>
<sequence length="252" mass="28041">MSTKASDYNLISHLSSPETMQSNITQSPLLSVEELETRTPRMSVLPTVALLRVRLTIPGPLDSAVVVVDEPHDPKSPFLPYQTLRIGIPVKHPISEEPVTYPAVSSLTTSVHEFDTGPTIWRYTQLIDLESEDDEEGRMVCIDCGAKGPLVPEPLTVKATSRPYVTVDDWTSQVYDYLMMHEGTIHKVTYTDNDNDFPEAGNLEICKVDYGSIELHEVKEGEAVRNNGLTADYVAKIKRLVDEARQNSEATP</sequence>
<protein>
    <submittedName>
        <fullName evidence="1">Uncharacterized protein</fullName>
    </submittedName>
</protein>
<reference evidence="1" key="1">
    <citation type="journal article" date="2021" name="Nat. Commun.">
        <title>Genetic determinants of endophytism in the Arabidopsis root mycobiome.</title>
        <authorList>
            <person name="Mesny F."/>
            <person name="Miyauchi S."/>
            <person name="Thiergart T."/>
            <person name="Pickel B."/>
            <person name="Atanasova L."/>
            <person name="Karlsson M."/>
            <person name="Huettel B."/>
            <person name="Barry K.W."/>
            <person name="Haridas S."/>
            <person name="Chen C."/>
            <person name="Bauer D."/>
            <person name="Andreopoulos W."/>
            <person name="Pangilinan J."/>
            <person name="LaButti K."/>
            <person name="Riley R."/>
            <person name="Lipzen A."/>
            <person name="Clum A."/>
            <person name="Drula E."/>
            <person name="Henrissat B."/>
            <person name="Kohler A."/>
            <person name="Grigoriev I.V."/>
            <person name="Martin F.M."/>
            <person name="Hacquard S."/>
        </authorList>
    </citation>
    <scope>NUCLEOTIDE SEQUENCE</scope>
    <source>
        <strain evidence="1">MPI-SDFR-AT-0117</strain>
    </source>
</reference>
<dbReference type="EMBL" id="JAGSXJ010000010">
    <property type="protein sequence ID" value="KAH6687942.1"/>
    <property type="molecule type" value="Genomic_DNA"/>
</dbReference>
<evidence type="ECO:0000313" key="1">
    <source>
        <dbReference type="EMBL" id="KAH6687942.1"/>
    </source>
</evidence>
<name>A0A9P9A8Z6_9PEZI</name>
<dbReference type="OrthoDB" id="3944545at2759"/>
<comment type="caution">
    <text evidence="1">The sequence shown here is derived from an EMBL/GenBank/DDBJ whole genome shotgun (WGS) entry which is preliminary data.</text>
</comment>
<dbReference type="Proteomes" id="UP000770015">
    <property type="component" value="Unassembled WGS sequence"/>
</dbReference>
<organism evidence="1 2">
    <name type="scientific">Plectosphaerella plurivora</name>
    <dbReference type="NCBI Taxonomy" id="936078"/>
    <lineage>
        <taxon>Eukaryota</taxon>
        <taxon>Fungi</taxon>
        <taxon>Dikarya</taxon>
        <taxon>Ascomycota</taxon>
        <taxon>Pezizomycotina</taxon>
        <taxon>Sordariomycetes</taxon>
        <taxon>Hypocreomycetidae</taxon>
        <taxon>Glomerellales</taxon>
        <taxon>Plectosphaerellaceae</taxon>
        <taxon>Plectosphaerella</taxon>
    </lineage>
</organism>
<keyword evidence="2" id="KW-1185">Reference proteome</keyword>